<dbReference type="FunFam" id="2.60.40.10:FF:000270">
    <property type="entry name" value="Cell surface protein"/>
    <property type="match status" value="1"/>
</dbReference>
<sequence>MKTIETLKVKNRIKNSSFISGLIFLLFFAVTLLPVSASGIEASRELSAGTVYAGETFTVTVHIEATQRIEAPTLDENLPAGWDVTVIENEGATFQNSDTFKASTLEWIWVESLSAGGEKNVVYRVTVPSNPEPGNFTVSGNVSAYSISAVPVTGASEIIVTYPPPEAEFTASPLSGTTPLTVQFTDLSTNNPDSWKWDLNGNGSIDSTEKNPAWTYENPGTYTITLTASNSTYGNDTETKTGYITVTEEASTSGGSSSKSSGSSGGGGGGGGGGSPESSRNVELKEVSNEQVFKGIHTCYTFQGETNEIVSIEFDPKKNFGKTTTIVEMLKNTSSIVKEPAPGTVYKNLNIWVGNSGFSSSDNLENARINFRVKKTWLSENRIIENTITLYRYIDDTWNTLPTSLTGEDQDYFYFSSETPGFSPFAIAGPEQDTQIIEITPIRNEESNIMSTGERSTEDEEKLASDNEKTDEDSPGPGIFFAAAGLLASYAALKKRKIK</sequence>
<evidence type="ECO:0000259" key="2">
    <source>
        <dbReference type="PROSITE" id="PS50093"/>
    </source>
</evidence>
<organism evidence="3 4">
    <name type="scientific">Methanosarcina siciliae T4/M</name>
    <dbReference type="NCBI Taxonomy" id="1434120"/>
    <lineage>
        <taxon>Archaea</taxon>
        <taxon>Methanobacteriati</taxon>
        <taxon>Methanobacteriota</taxon>
        <taxon>Stenosarchaea group</taxon>
        <taxon>Methanomicrobia</taxon>
        <taxon>Methanosarcinales</taxon>
        <taxon>Methanosarcinaceae</taxon>
        <taxon>Methanosarcina</taxon>
    </lineage>
</organism>
<dbReference type="Proteomes" id="UP000033111">
    <property type="component" value="Chromosome"/>
</dbReference>
<proteinExistence type="predicted"/>
<dbReference type="HOGENOM" id="CLU_616259_0_0_2"/>
<feature type="compositionally biased region" description="Low complexity" evidence="1">
    <location>
        <begin position="251"/>
        <end position="262"/>
    </location>
</feature>
<dbReference type="PROSITE" id="PS50093">
    <property type="entry name" value="PKD"/>
    <property type="match status" value="1"/>
</dbReference>
<dbReference type="InterPro" id="IPR000601">
    <property type="entry name" value="PKD_dom"/>
</dbReference>
<feature type="region of interest" description="Disordered" evidence="1">
    <location>
        <begin position="248"/>
        <end position="284"/>
    </location>
</feature>
<dbReference type="SMART" id="SM00089">
    <property type="entry name" value="PKD"/>
    <property type="match status" value="1"/>
</dbReference>
<dbReference type="CDD" id="cd00146">
    <property type="entry name" value="PKD"/>
    <property type="match status" value="1"/>
</dbReference>
<evidence type="ECO:0000313" key="4">
    <source>
        <dbReference type="Proteomes" id="UP000033111"/>
    </source>
</evidence>
<reference evidence="3 4" key="1">
    <citation type="submission" date="2014-07" db="EMBL/GenBank/DDBJ databases">
        <title>Methanogenic archaea and the global carbon cycle.</title>
        <authorList>
            <person name="Henriksen J.R."/>
            <person name="Luke J."/>
            <person name="Reinhart S."/>
            <person name="Benedict M.N."/>
            <person name="Youngblut N.D."/>
            <person name="Metcalf M.E."/>
            <person name="Whitaker R.J."/>
            <person name="Metcalf W.W."/>
        </authorList>
    </citation>
    <scope>NUCLEOTIDE SEQUENCE [LARGE SCALE GENOMIC DNA]</scope>
    <source>
        <strain evidence="3 4">T4/M</strain>
    </source>
</reference>
<accession>A0A0E3P787</accession>
<dbReference type="InterPro" id="IPR026453">
    <property type="entry name" value="PGF_pre_PGF"/>
</dbReference>
<dbReference type="RefSeq" id="WP_048173458.1">
    <property type="nucleotide sequence ID" value="NZ_CP009506.1"/>
</dbReference>
<protein>
    <submittedName>
        <fullName evidence="3">Cell surface protein</fullName>
    </submittedName>
</protein>
<evidence type="ECO:0000313" key="3">
    <source>
        <dbReference type="EMBL" id="AKB29629.1"/>
    </source>
</evidence>
<dbReference type="AlphaFoldDB" id="A0A0E3P787"/>
<dbReference type="KEGG" id="msw:MSSIT_2910"/>
<keyword evidence="4" id="KW-1185">Reference proteome</keyword>
<dbReference type="GeneID" id="24861809"/>
<gene>
    <name evidence="3" type="ORF">MSSIT_2910</name>
</gene>
<evidence type="ECO:0000256" key="1">
    <source>
        <dbReference type="SAM" id="MobiDB-lite"/>
    </source>
</evidence>
<dbReference type="EMBL" id="CP009506">
    <property type="protein sequence ID" value="AKB29629.1"/>
    <property type="molecule type" value="Genomic_DNA"/>
</dbReference>
<feature type="region of interest" description="Disordered" evidence="1">
    <location>
        <begin position="445"/>
        <end position="476"/>
    </location>
</feature>
<dbReference type="Pfam" id="PF18911">
    <property type="entry name" value="PKD_4"/>
    <property type="match status" value="1"/>
</dbReference>
<dbReference type="Gene3D" id="2.60.40.10">
    <property type="entry name" value="Immunoglobulins"/>
    <property type="match status" value="1"/>
</dbReference>
<dbReference type="SUPFAM" id="SSF49299">
    <property type="entry name" value="PKD domain"/>
    <property type="match status" value="1"/>
</dbReference>
<dbReference type="InterPro" id="IPR013783">
    <property type="entry name" value="Ig-like_fold"/>
</dbReference>
<dbReference type="InterPro" id="IPR022409">
    <property type="entry name" value="PKD/Chitinase_dom"/>
</dbReference>
<dbReference type="NCBIfam" id="TIGR04213">
    <property type="entry name" value="PGF_pre_PGF"/>
    <property type="match status" value="1"/>
</dbReference>
<feature type="domain" description="PKD" evidence="2">
    <location>
        <begin position="165"/>
        <end position="251"/>
    </location>
</feature>
<name>A0A0E3P787_9EURY</name>
<feature type="compositionally biased region" description="Gly residues" evidence="1">
    <location>
        <begin position="263"/>
        <end position="275"/>
    </location>
</feature>
<dbReference type="InterPro" id="IPR035986">
    <property type="entry name" value="PKD_dom_sf"/>
</dbReference>
<dbReference type="PATRIC" id="fig|1434120.4.peg.3796"/>
<dbReference type="OrthoDB" id="103676at2157"/>